<evidence type="ECO:0000313" key="12">
    <source>
        <dbReference type="Proteomes" id="UP000078348"/>
    </source>
</evidence>
<evidence type="ECO:0000256" key="10">
    <source>
        <dbReference type="SAM" id="Coils"/>
    </source>
</evidence>
<keyword evidence="10" id="KW-0175">Coiled coil</keyword>
<feature type="transmembrane region" description="Helical" evidence="9">
    <location>
        <begin position="745"/>
        <end position="765"/>
    </location>
</feature>
<dbReference type="PIRSF" id="PIRSF001293">
    <property type="entry name" value="ATP6V0A1"/>
    <property type="match status" value="1"/>
</dbReference>
<name>A0A196S6B1_BLAHN</name>
<organism evidence="11 12">
    <name type="scientific">Blastocystis sp. subtype 1 (strain ATCC 50177 / NandII)</name>
    <dbReference type="NCBI Taxonomy" id="478820"/>
    <lineage>
        <taxon>Eukaryota</taxon>
        <taxon>Sar</taxon>
        <taxon>Stramenopiles</taxon>
        <taxon>Bigyra</taxon>
        <taxon>Opalozoa</taxon>
        <taxon>Opalinata</taxon>
        <taxon>Blastocystidae</taxon>
        <taxon>Blastocystis</taxon>
    </lineage>
</organism>
<dbReference type="GO" id="GO:0000220">
    <property type="term" value="C:vacuolar proton-transporting V-type ATPase, V0 domain"/>
    <property type="evidence" value="ECO:0007669"/>
    <property type="project" value="InterPro"/>
</dbReference>
<dbReference type="PANTHER" id="PTHR11629">
    <property type="entry name" value="VACUOLAR PROTON ATPASES"/>
    <property type="match status" value="1"/>
</dbReference>
<dbReference type="GO" id="GO:0051117">
    <property type="term" value="F:ATPase binding"/>
    <property type="evidence" value="ECO:0007669"/>
    <property type="project" value="TreeGrafter"/>
</dbReference>
<evidence type="ECO:0000256" key="7">
    <source>
        <dbReference type="ARBA" id="ARBA00023065"/>
    </source>
</evidence>
<dbReference type="Pfam" id="PF01496">
    <property type="entry name" value="V_ATPase_I"/>
    <property type="match status" value="1"/>
</dbReference>
<evidence type="ECO:0000256" key="3">
    <source>
        <dbReference type="ARBA" id="ARBA00022448"/>
    </source>
</evidence>
<protein>
    <recommendedName>
        <fullName evidence="9">V-type proton ATPase subunit a</fullName>
    </recommendedName>
</protein>
<keyword evidence="7 9" id="KW-0406">Ion transport</keyword>
<keyword evidence="12" id="KW-1185">Reference proteome</keyword>
<keyword evidence="5 9" id="KW-0375">Hydrogen ion transport</keyword>
<gene>
    <name evidence="11" type="ORF">AV274_6431</name>
</gene>
<dbReference type="EMBL" id="LXWW01000575">
    <property type="protein sequence ID" value="OAO11926.1"/>
    <property type="molecule type" value="Genomic_DNA"/>
</dbReference>
<dbReference type="AlphaFoldDB" id="A0A196S6B1"/>
<evidence type="ECO:0000256" key="6">
    <source>
        <dbReference type="ARBA" id="ARBA00022989"/>
    </source>
</evidence>
<dbReference type="InterPro" id="IPR026028">
    <property type="entry name" value="V-type_ATPase_116kDa_su_euka"/>
</dbReference>
<evidence type="ECO:0000256" key="5">
    <source>
        <dbReference type="ARBA" id="ARBA00022781"/>
    </source>
</evidence>
<feature type="coiled-coil region" evidence="10">
    <location>
        <begin position="108"/>
        <end position="135"/>
    </location>
</feature>
<evidence type="ECO:0000256" key="8">
    <source>
        <dbReference type="ARBA" id="ARBA00023136"/>
    </source>
</evidence>
<feature type="transmembrane region" description="Helical" evidence="9">
    <location>
        <begin position="454"/>
        <end position="480"/>
    </location>
</feature>
<dbReference type="PANTHER" id="PTHR11629:SF63">
    <property type="entry name" value="V-TYPE PROTON ATPASE SUBUNIT A"/>
    <property type="match status" value="1"/>
</dbReference>
<evidence type="ECO:0000256" key="4">
    <source>
        <dbReference type="ARBA" id="ARBA00022692"/>
    </source>
</evidence>
<comment type="function">
    <text evidence="9">Essential component of the vacuolar proton pump (V-ATPase), a multimeric enzyme that catalyzes the translocation of protons across the membranes. Required for assembly and activity of the V-ATPase.</text>
</comment>
<feature type="transmembrane region" description="Helical" evidence="9">
    <location>
        <begin position="420"/>
        <end position="442"/>
    </location>
</feature>
<dbReference type="GO" id="GO:0007035">
    <property type="term" value="P:vacuolar acidification"/>
    <property type="evidence" value="ECO:0007669"/>
    <property type="project" value="TreeGrafter"/>
</dbReference>
<keyword evidence="4 9" id="KW-0812">Transmembrane</keyword>
<comment type="similarity">
    <text evidence="2 9">Belongs to the V-ATPase 116 kDa subunit family.</text>
</comment>
<keyword evidence="8 9" id="KW-0472">Membrane</keyword>
<keyword evidence="3 9" id="KW-0813">Transport</keyword>
<feature type="transmembrane region" description="Helical" evidence="9">
    <location>
        <begin position="633"/>
        <end position="651"/>
    </location>
</feature>
<dbReference type="OrthoDB" id="10264220at2759"/>
<comment type="caution">
    <text evidence="11">The sequence shown here is derived from an EMBL/GenBank/DDBJ whole genome shotgun (WGS) entry which is preliminary data.</text>
</comment>
<feature type="transmembrane region" description="Helical" evidence="9">
    <location>
        <begin position="574"/>
        <end position="593"/>
    </location>
</feature>
<sequence>MPEKFFQWIRSSDMTYVKLLINEAALHDFVDKIGTCNSIQFTDLNYEETLSQRRYVSYIRRCDEMQRRLEYFESQLSRYGLKVEDNLDIEDFLKTIGSDKTVTAEYILSSLESLMEKQEANLRQLNEYNVILTNQYNQKVEQKFVLELASPFFNNSAITDAVNEIPAAPVDASSILEKGSDAIRFGYITGVLKQENRVNFERMLFRATRGNCLVRFADIDTPLANAETGADERLTVFLVFYRSTLIQNKVRRLVEAFQGHAYSLADFTNAASVRAAYAQVMIELEDAERVLNLNIDKCETLLKDVAKYAQAWGWTIKKEKAVYDVFNKFRPVASGNMYGEGWVLSEELDRVREVIEEVHRGKESNGYLEIMAKPWPKPPTHFHTNEFTLNTQAVVDTYGVPSYKECNPAVFTLVTFPFQFGIMFGDLGHAIFVTLVALYFLINAQKLKKNGMNEIVGMIFTGRSMLILMGVYAMYVGFLYNDQFSLGVDWFGTTWSFPEGGITGKWSGRVYPMGLDPIWHDKANSLLFYNSFKMKFAVIFGIAQMILGVTLKWMNNIYMRNWVDFFCEAIPQMIFMLSFFGWMIVLIVVKWLINWDARMAMHDDPPQLINTLINFALSPGKVEHKLFESQDTIQFWLLIAMVGSVPWMLLLKPIILAIHFKKHPHVEVETELMKNPTLPHNEAEPTSFGELFIFQGIETIEYCLGCISHTASYLRLWALSLAHSQLSEVFWGKILQSGLDSGNPFMIYVLFIFFALATLGVLLVMDALECYLHALRLHWVEFQNKFYAGKGYKFAPLNFHDLLVGENW</sequence>
<reference evidence="11 12" key="1">
    <citation type="submission" date="2016-05" db="EMBL/GenBank/DDBJ databases">
        <title>Nuclear genome of Blastocystis sp. subtype 1 NandII.</title>
        <authorList>
            <person name="Gentekaki E."/>
            <person name="Curtis B."/>
            <person name="Stairs C."/>
            <person name="Eme L."/>
            <person name="Herman E."/>
            <person name="Klimes V."/>
            <person name="Arias M.C."/>
            <person name="Elias M."/>
            <person name="Hilliou F."/>
            <person name="Klute M."/>
            <person name="Malik S.-B."/>
            <person name="Pightling A."/>
            <person name="Rachubinski R."/>
            <person name="Salas D."/>
            <person name="Schlacht A."/>
            <person name="Suga H."/>
            <person name="Archibald J."/>
            <person name="Ball S.G."/>
            <person name="Clark G."/>
            <person name="Dacks J."/>
            <person name="Van Der Giezen M."/>
            <person name="Tsaousis A."/>
            <person name="Roger A."/>
        </authorList>
    </citation>
    <scope>NUCLEOTIDE SEQUENCE [LARGE SCALE GENOMIC DNA]</scope>
    <source>
        <strain evidence="12">ATCC 50177 / NandII</strain>
    </source>
</reference>
<dbReference type="Proteomes" id="UP000078348">
    <property type="component" value="Unassembled WGS sequence"/>
</dbReference>
<evidence type="ECO:0000313" key="11">
    <source>
        <dbReference type="EMBL" id="OAO11926.1"/>
    </source>
</evidence>
<dbReference type="InterPro" id="IPR002490">
    <property type="entry name" value="V-ATPase_116kDa_su"/>
</dbReference>
<proteinExistence type="inferred from homology"/>
<evidence type="ECO:0000256" key="1">
    <source>
        <dbReference type="ARBA" id="ARBA00004141"/>
    </source>
</evidence>
<accession>A0A196S6B1</accession>
<evidence type="ECO:0000256" key="2">
    <source>
        <dbReference type="ARBA" id="ARBA00009904"/>
    </source>
</evidence>
<dbReference type="STRING" id="478820.A0A196S6B1"/>
<feature type="transmembrane region" description="Helical" evidence="9">
    <location>
        <begin position="536"/>
        <end position="554"/>
    </location>
</feature>
<keyword evidence="6 9" id="KW-1133">Transmembrane helix</keyword>
<comment type="subcellular location">
    <subcellularLocation>
        <location evidence="1">Membrane</location>
        <topology evidence="1">Multi-pass membrane protein</topology>
    </subcellularLocation>
</comment>
<dbReference type="GO" id="GO:0046961">
    <property type="term" value="F:proton-transporting ATPase activity, rotational mechanism"/>
    <property type="evidence" value="ECO:0007669"/>
    <property type="project" value="InterPro"/>
</dbReference>
<evidence type="ECO:0000256" key="9">
    <source>
        <dbReference type="RuleBase" id="RU361189"/>
    </source>
</evidence>